<name>A0A0K8QQD7_9GAMM</name>
<evidence type="ECO:0000256" key="3">
    <source>
        <dbReference type="ARBA" id="ARBA00023002"/>
    </source>
</evidence>
<dbReference type="SUPFAM" id="SSF51197">
    <property type="entry name" value="Clavaminate synthase-like"/>
    <property type="match status" value="1"/>
</dbReference>
<dbReference type="STRING" id="1475481.GCA_000953855_01970"/>
<evidence type="ECO:0000259" key="5">
    <source>
        <dbReference type="Pfam" id="PF05118"/>
    </source>
</evidence>
<feature type="transmembrane region" description="Helical" evidence="4">
    <location>
        <begin position="287"/>
        <end position="304"/>
    </location>
</feature>
<dbReference type="AlphaFoldDB" id="A0A0K8QQD7"/>
<evidence type="ECO:0000313" key="6">
    <source>
        <dbReference type="EMBL" id="GAP66617.1"/>
    </source>
</evidence>
<keyword evidence="3" id="KW-0560">Oxidoreductase</keyword>
<accession>A0A0K8QQD7</accession>
<sequence length="305" mass="34836">MHIDLLGPKFLVLYAFLAAVLYVHFRGKVRLPFLRQLVNHSAFLAPYNVLAYLFSKVPARPYLERGGFPELDVLKANWQTIRDEALRLSDAGFIRAAAKNNDASFNSFFKEGWNRFYLKWYDEPLPSARALCPKTVELVRAIPSVKAAMFTLLPPGAKLNPHRDPFAGSVRYHLGLITPNSDACRIFVDGEPYAWRDGEDVLFDETYVHWAENRTGQTRVILFCDVERPLRTAPMRALNRWIGGLLGRATATQNLDSDRVGVVNRVYGFAHTVGEYRKRLKRANKPLYHALRLALALGIVWFFVR</sequence>
<gene>
    <name evidence="6" type="ORF">MBSD_n1928</name>
</gene>
<dbReference type="OrthoDB" id="21665at2"/>
<reference evidence="6" key="1">
    <citation type="submission" date="2015-08" db="EMBL/GenBank/DDBJ databases">
        <title>Complete DNA Sequence of Pseudomonas syringae pv. actinidiae, the Causal Agent of Kiwifruit Canker Disease.</title>
        <authorList>
            <person name="Rikkerink E.H.A."/>
            <person name="Fineran P.C."/>
        </authorList>
    </citation>
    <scope>NUCLEOTIDE SEQUENCE</scope>
    <source>
        <strain evidence="6">SkMP5</strain>
    </source>
</reference>
<dbReference type="Proteomes" id="UP000253740">
    <property type="component" value="Unassembled WGS sequence"/>
</dbReference>
<keyword evidence="2" id="KW-0223">Dioxygenase</keyword>
<keyword evidence="7" id="KW-1185">Reference proteome</keyword>
<dbReference type="Pfam" id="PF05118">
    <property type="entry name" value="Asp_Arg_Hydrox"/>
    <property type="match status" value="1"/>
</dbReference>
<dbReference type="InterPro" id="IPR007803">
    <property type="entry name" value="Asp/Arg/Pro-Hydrxlase"/>
</dbReference>
<evidence type="ECO:0000256" key="2">
    <source>
        <dbReference type="ARBA" id="ARBA00022964"/>
    </source>
</evidence>
<keyword evidence="4" id="KW-0812">Transmembrane</keyword>
<evidence type="ECO:0000256" key="4">
    <source>
        <dbReference type="SAM" id="Phobius"/>
    </source>
</evidence>
<dbReference type="PANTHER" id="PTHR46332:SF5">
    <property type="entry name" value="ASPARTATE BETA-HYDROXYLASE DOMAIN CONTAINING 2"/>
    <property type="match status" value="1"/>
</dbReference>
<organism evidence="6">
    <name type="scientific">Mizugakiibacter sediminis</name>
    <dbReference type="NCBI Taxonomy" id="1475481"/>
    <lineage>
        <taxon>Bacteria</taxon>
        <taxon>Pseudomonadati</taxon>
        <taxon>Pseudomonadota</taxon>
        <taxon>Gammaproteobacteria</taxon>
        <taxon>Lysobacterales</taxon>
        <taxon>Rhodanobacteraceae</taxon>
        <taxon>Mizugakiibacter</taxon>
    </lineage>
</organism>
<feature type="transmembrane region" description="Helical" evidence="4">
    <location>
        <begin position="6"/>
        <end position="25"/>
    </location>
</feature>
<keyword evidence="4" id="KW-0472">Membrane</keyword>
<dbReference type="EMBL" id="DF970221">
    <property type="protein sequence ID" value="GAP66617.1"/>
    <property type="molecule type" value="Genomic_DNA"/>
</dbReference>
<dbReference type="InterPro" id="IPR051821">
    <property type="entry name" value="Asp/Asn_beta-hydroxylase"/>
</dbReference>
<dbReference type="Gene3D" id="2.60.120.330">
    <property type="entry name" value="B-lactam Antibiotic, Isopenicillin N Synthase, Chain"/>
    <property type="match status" value="1"/>
</dbReference>
<keyword evidence="4" id="KW-1133">Transmembrane helix</keyword>
<feature type="domain" description="Aspartyl/asparaginy/proline hydroxylase" evidence="5">
    <location>
        <begin position="76"/>
        <end position="229"/>
    </location>
</feature>
<dbReference type="RefSeq" id="WP_062537212.1">
    <property type="nucleotide sequence ID" value="NZ_DF970221.1"/>
</dbReference>
<protein>
    <submittedName>
        <fullName evidence="6">Lipopolysaccharide biosynthetic protein</fullName>
    </submittedName>
</protein>
<dbReference type="InterPro" id="IPR027443">
    <property type="entry name" value="IPNS-like_sf"/>
</dbReference>
<dbReference type="GO" id="GO:0051213">
    <property type="term" value="F:dioxygenase activity"/>
    <property type="evidence" value="ECO:0007669"/>
    <property type="project" value="UniProtKB-KW"/>
</dbReference>
<dbReference type="PANTHER" id="PTHR46332">
    <property type="entry name" value="ASPARTATE BETA-HYDROXYLASE DOMAIN-CONTAINING PROTEIN 2"/>
    <property type="match status" value="1"/>
</dbReference>
<comment type="similarity">
    <text evidence="1">Belongs to the aspartyl/asparaginyl beta-hydroxylase family.</text>
</comment>
<evidence type="ECO:0000313" key="7">
    <source>
        <dbReference type="Proteomes" id="UP000253740"/>
    </source>
</evidence>
<proteinExistence type="inferred from homology"/>
<evidence type="ECO:0000256" key="1">
    <source>
        <dbReference type="ARBA" id="ARBA00007730"/>
    </source>
</evidence>